<organism evidence="1 2">
    <name type="scientific">Rhodoferax koreensis</name>
    <dbReference type="NCBI Taxonomy" id="1842727"/>
    <lineage>
        <taxon>Bacteria</taxon>
        <taxon>Pseudomonadati</taxon>
        <taxon>Pseudomonadota</taxon>
        <taxon>Betaproteobacteria</taxon>
        <taxon>Burkholderiales</taxon>
        <taxon>Comamonadaceae</taxon>
        <taxon>Rhodoferax</taxon>
    </lineage>
</organism>
<protein>
    <recommendedName>
        <fullName evidence="3">Zinc-dependent peptidase</fullName>
    </recommendedName>
</protein>
<dbReference type="GO" id="GO:0005829">
    <property type="term" value="C:cytosol"/>
    <property type="evidence" value="ECO:0007669"/>
    <property type="project" value="TreeGrafter"/>
</dbReference>
<name>A0A1P8JRQ6_9BURK</name>
<reference evidence="1 2" key="1">
    <citation type="submission" date="2017-01" db="EMBL/GenBank/DDBJ databases">
        <authorList>
            <person name="Mah S.A."/>
            <person name="Swanson W.J."/>
            <person name="Moy G.W."/>
            <person name="Vacquier V.D."/>
        </authorList>
    </citation>
    <scope>NUCLEOTIDE SEQUENCE [LARGE SCALE GENOMIC DNA]</scope>
    <source>
        <strain evidence="1 2">DCY110</strain>
    </source>
</reference>
<gene>
    <name evidence="1" type="ORF">RD110_03895</name>
</gene>
<evidence type="ECO:0000313" key="1">
    <source>
        <dbReference type="EMBL" id="APW36447.1"/>
    </source>
</evidence>
<dbReference type="PANTHER" id="PTHR30164">
    <property type="entry name" value="MTFA PEPTIDASE"/>
    <property type="match status" value="1"/>
</dbReference>
<dbReference type="Pfam" id="PF06167">
    <property type="entry name" value="Peptidase_M90"/>
    <property type="match status" value="1"/>
</dbReference>
<evidence type="ECO:0008006" key="3">
    <source>
        <dbReference type="Google" id="ProtNLM"/>
    </source>
</evidence>
<dbReference type="InterPro" id="IPR010384">
    <property type="entry name" value="MtfA_fam"/>
</dbReference>
<accession>A0A1P8JRQ6</accession>
<dbReference type="PANTHER" id="PTHR30164:SF2">
    <property type="entry name" value="PROTEIN MTFA"/>
    <property type="match status" value="1"/>
</dbReference>
<dbReference type="GO" id="GO:0004177">
    <property type="term" value="F:aminopeptidase activity"/>
    <property type="evidence" value="ECO:0007669"/>
    <property type="project" value="TreeGrafter"/>
</dbReference>
<dbReference type="RefSeq" id="WP_076196865.1">
    <property type="nucleotide sequence ID" value="NZ_CP019236.1"/>
</dbReference>
<evidence type="ECO:0000313" key="2">
    <source>
        <dbReference type="Proteomes" id="UP000186609"/>
    </source>
</evidence>
<dbReference type="Gene3D" id="3.40.390.10">
    <property type="entry name" value="Collagenase (Catalytic Domain)"/>
    <property type="match status" value="1"/>
</dbReference>
<dbReference type="STRING" id="1842727.RD110_03895"/>
<proteinExistence type="predicted"/>
<dbReference type="Proteomes" id="UP000186609">
    <property type="component" value="Chromosome"/>
</dbReference>
<dbReference type="InterPro" id="IPR042252">
    <property type="entry name" value="MtfA_N"/>
</dbReference>
<dbReference type="AlphaFoldDB" id="A0A1P8JRQ6"/>
<dbReference type="SUPFAM" id="SSF55486">
    <property type="entry name" value="Metalloproteases ('zincins'), catalytic domain"/>
    <property type="match status" value="1"/>
</dbReference>
<keyword evidence="2" id="KW-1185">Reference proteome</keyword>
<dbReference type="OrthoDB" id="9786424at2"/>
<sequence>MPIVLAFVVVALLLAWWLGGPWLADFRRRRVAEAPFPAAWRRILRRRVPYLRRLPADLQMQLRRRIQIFIAEKPFIGCAGLVVTDEMRVTIAAQACLLLLNRPAGGYPNLRQVLLYPNAFIVNRVATGSGGVLRDERHVLAGESWSQGQVVLSWEDALEGAAVPGDGRNVVIHEFAHQLDQDNGPANGAPSLAPGMAGARWAAVLAEAFAHLQALQRAGEPSLLSHYGATNPAEFFAVASEVFFEQPAQLAEAYPALYAQFTAFYRVDPLSWN</sequence>
<dbReference type="GO" id="GO:0008237">
    <property type="term" value="F:metallopeptidase activity"/>
    <property type="evidence" value="ECO:0007669"/>
    <property type="project" value="InterPro"/>
</dbReference>
<dbReference type="Gene3D" id="1.10.472.150">
    <property type="entry name" value="Glucose-regulated metallo-peptidase M90, N-terminal domain"/>
    <property type="match status" value="1"/>
</dbReference>
<dbReference type="KEGG" id="rhy:RD110_03895"/>
<dbReference type="EMBL" id="CP019236">
    <property type="protein sequence ID" value="APW36447.1"/>
    <property type="molecule type" value="Genomic_DNA"/>
</dbReference>
<dbReference type="CDD" id="cd20169">
    <property type="entry name" value="Peptidase_M90_mtfA"/>
    <property type="match status" value="1"/>
</dbReference>
<dbReference type="InterPro" id="IPR024079">
    <property type="entry name" value="MetalloPept_cat_dom_sf"/>
</dbReference>